<dbReference type="Pfam" id="PF05685">
    <property type="entry name" value="Uma2"/>
    <property type="match status" value="1"/>
</dbReference>
<dbReference type="Gene3D" id="3.90.1570.10">
    <property type="entry name" value="tt1808, chain A"/>
    <property type="match status" value="1"/>
</dbReference>
<dbReference type="KEGG" id="gza:IC807_15075"/>
<dbReference type="InterPro" id="IPR008538">
    <property type="entry name" value="Uma2"/>
</dbReference>
<keyword evidence="2" id="KW-0378">Hydrolase</keyword>
<dbReference type="InterPro" id="IPR011335">
    <property type="entry name" value="Restrct_endonuc-II-like"/>
</dbReference>
<protein>
    <submittedName>
        <fullName evidence="2">Uma2 family endonuclease</fullName>
    </submittedName>
</protein>
<reference evidence="2 3" key="1">
    <citation type="submission" date="2020-09" db="EMBL/GenBank/DDBJ databases">
        <title>Complete Geobacillus genomes through the use of hybrid genome assembly.</title>
        <authorList>
            <person name="Vera D.L."/>
            <person name="Venkateswaran K."/>
            <person name="Singh N.K."/>
            <person name="Landry K."/>
        </authorList>
    </citation>
    <scope>NUCLEOTIDE SEQUENCE [LARGE SCALE GENOMIC DNA]</scope>
    <source>
        <strain evidence="2 3">SURF-189</strain>
    </source>
</reference>
<feature type="domain" description="Putative restriction endonuclease" evidence="1">
    <location>
        <begin position="14"/>
        <end position="183"/>
    </location>
</feature>
<dbReference type="PANTHER" id="PTHR34107:SF4">
    <property type="entry name" value="SLL1222 PROTEIN"/>
    <property type="match status" value="1"/>
</dbReference>
<name>A0A7H1RTT0_9BACL</name>
<evidence type="ECO:0000313" key="3">
    <source>
        <dbReference type="Proteomes" id="UP000516388"/>
    </source>
</evidence>
<evidence type="ECO:0000313" key="2">
    <source>
        <dbReference type="EMBL" id="QNU17669.1"/>
    </source>
</evidence>
<dbReference type="SUPFAM" id="SSF52980">
    <property type="entry name" value="Restriction endonuclease-like"/>
    <property type="match status" value="1"/>
</dbReference>
<dbReference type="Proteomes" id="UP000516388">
    <property type="component" value="Chromosome"/>
</dbReference>
<evidence type="ECO:0000259" key="1">
    <source>
        <dbReference type="Pfam" id="PF05685"/>
    </source>
</evidence>
<proteinExistence type="predicted"/>
<keyword evidence="2" id="KW-0255">Endonuclease</keyword>
<dbReference type="AlphaFoldDB" id="A0A7H1RTT0"/>
<dbReference type="PANTHER" id="PTHR34107">
    <property type="entry name" value="SLL0198 PROTEIN-RELATED"/>
    <property type="match status" value="1"/>
</dbReference>
<dbReference type="RefSeq" id="WP_020753979.1">
    <property type="nucleotide sequence ID" value="NZ_CP061470.1"/>
</dbReference>
<sequence>MSLPNQNHPWTYADYVNFPEEKRYEGIDGVLFMTPSPTPRHQRIVTALSAQFFDFLHHYSSCEVFVAPIDVCLFATKDTPLHDIKDWYIPDFIVVCDKQKIGDERIYGAPDLIVEVLSPSTAKHDRITKFHNYEQAGVREYWIVDPVHETVEKYALQDQKFHQAGVHYKDETICPHIFPKLFISLPKVFASM</sequence>
<accession>A0A7H1RTT0</accession>
<dbReference type="InterPro" id="IPR012296">
    <property type="entry name" value="Nuclease_put_TT1808"/>
</dbReference>
<dbReference type="CDD" id="cd06260">
    <property type="entry name" value="DUF820-like"/>
    <property type="match status" value="1"/>
</dbReference>
<keyword evidence="3" id="KW-1185">Reference proteome</keyword>
<gene>
    <name evidence="2" type="ORF">IC807_15075</name>
</gene>
<dbReference type="GO" id="GO:0004519">
    <property type="term" value="F:endonuclease activity"/>
    <property type="evidence" value="ECO:0007669"/>
    <property type="project" value="UniProtKB-KW"/>
</dbReference>
<keyword evidence="2" id="KW-0540">Nuclease</keyword>
<dbReference type="EMBL" id="CP061470">
    <property type="protein sequence ID" value="QNU17669.1"/>
    <property type="molecule type" value="Genomic_DNA"/>
</dbReference>
<organism evidence="2 3">
    <name type="scientific">Geobacillus zalihae</name>
    <dbReference type="NCBI Taxonomy" id="213419"/>
    <lineage>
        <taxon>Bacteria</taxon>
        <taxon>Bacillati</taxon>
        <taxon>Bacillota</taxon>
        <taxon>Bacilli</taxon>
        <taxon>Bacillales</taxon>
        <taxon>Anoxybacillaceae</taxon>
        <taxon>Geobacillus</taxon>
    </lineage>
</organism>